<reference evidence="1" key="1">
    <citation type="journal article" date="2023" name="Insect Mol. Biol.">
        <title>Genome sequencing provides insights into the evolution of gene families encoding plant cell wall-degrading enzymes in longhorned beetles.</title>
        <authorList>
            <person name="Shin N.R."/>
            <person name="Okamura Y."/>
            <person name="Kirsch R."/>
            <person name="Pauchet Y."/>
        </authorList>
    </citation>
    <scope>NUCLEOTIDE SEQUENCE</scope>
    <source>
        <strain evidence="1">MMC_N1</strain>
    </source>
</reference>
<keyword evidence="2" id="KW-1185">Reference proteome</keyword>
<dbReference type="InterPro" id="IPR051696">
    <property type="entry name" value="DENN_Domain_GEFs"/>
</dbReference>
<gene>
    <name evidence="1" type="ORF">NQ317_008265</name>
</gene>
<comment type="caution">
    <text evidence="1">The sequence shown here is derived from an EMBL/GenBank/DDBJ whole genome shotgun (WGS) entry which is preliminary data.</text>
</comment>
<evidence type="ECO:0000313" key="2">
    <source>
        <dbReference type="Proteomes" id="UP001162164"/>
    </source>
</evidence>
<dbReference type="PANTHER" id="PTHR12296:SF30">
    <property type="entry name" value="DENN DOMAIN-CONTAINING PROTEIN CRAG"/>
    <property type="match status" value="1"/>
</dbReference>
<name>A0ABQ9J9B4_9CUCU</name>
<evidence type="ECO:0000313" key="1">
    <source>
        <dbReference type="EMBL" id="KAJ8974258.1"/>
    </source>
</evidence>
<organism evidence="1 2">
    <name type="scientific">Molorchus minor</name>
    <dbReference type="NCBI Taxonomy" id="1323400"/>
    <lineage>
        <taxon>Eukaryota</taxon>
        <taxon>Metazoa</taxon>
        <taxon>Ecdysozoa</taxon>
        <taxon>Arthropoda</taxon>
        <taxon>Hexapoda</taxon>
        <taxon>Insecta</taxon>
        <taxon>Pterygota</taxon>
        <taxon>Neoptera</taxon>
        <taxon>Endopterygota</taxon>
        <taxon>Coleoptera</taxon>
        <taxon>Polyphaga</taxon>
        <taxon>Cucujiformia</taxon>
        <taxon>Chrysomeloidea</taxon>
        <taxon>Cerambycidae</taxon>
        <taxon>Lamiinae</taxon>
        <taxon>Monochamini</taxon>
        <taxon>Molorchus</taxon>
    </lineage>
</organism>
<accession>A0ABQ9J9B4</accession>
<dbReference type="EMBL" id="JAPWTJ010001026">
    <property type="protein sequence ID" value="KAJ8974258.1"/>
    <property type="molecule type" value="Genomic_DNA"/>
</dbReference>
<dbReference type="Proteomes" id="UP001162164">
    <property type="component" value="Unassembled WGS sequence"/>
</dbReference>
<dbReference type="PANTHER" id="PTHR12296">
    <property type="entry name" value="DENN DOMAIN-CONTAINING PROTEIN 4"/>
    <property type="match status" value="1"/>
</dbReference>
<protein>
    <submittedName>
        <fullName evidence="1">Uncharacterized protein</fullName>
    </submittedName>
</protein>
<sequence>MTLRPDVSFIDLDSNIITLAQELEIQEAFLKFMALTLKGYKNYLLPIVRAPTVGTTDPQALFQLNDFLKSEIKRIQNSSI</sequence>
<proteinExistence type="predicted"/>